<evidence type="ECO:0000256" key="2">
    <source>
        <dbReference type="SAM" id="MobiDB-lite"/>
    </source>
</evidence>
<organism evidence="4 5">
    <name type="scientific">Podospora didyma</name>
    <dbReference type="NCBI Taxonomy" id="330526"/>
    <lineage>
        <taxon>Eukaryota</taxon>
        <taxon>Fungi</taxon>
        <taxon>Dikarya</taxon>
        <taxon>Ascomycota</taxon>
        <taxon>Pezizomycotina</taxon>
        <taxon>Sordariomycetes</taxon>
        <taxon>Sordariomycetidae</taxon>
        <taxon>Sordariales</taxon>
        <taxon>Podosporaceae</taxon>
        <taxon>Podospora</taxon>
    </lineage>
</organism>
<evidence type="ECO:0000313" key="4">
    <source>
        <dbReference type="EMBL" id="KAK3394465.1"/>
    </source>
</evidence>
<feature type="compositionally biased region" description="Polar residues" evidence="2">
    <location>
        <begin position="478"/>
        <end position="489"/>
    </location>
</feature>
<proteinExistence type="predicted"/>
<name>A0AAE0U8H6_9PEZI</name>
<evidence type="ECO:0000256" key="1">
    <source>
        <dbReference type="PROSITE-ProRule" id="PRU00325"/>
    </source>
</evidence>
<feature type="compositionally biased region" description="Acidic residues" evidence="2">
    <location>
        <begin position="37"/>
        <end position="54"/>
    </location>
</feature>
<dbReference type="EMBL" id="JAULSW010000001">
    <property type="protein sequence ID" value="KAK3394465.1"/>
    <property type="molecule type" value="Genomic_DNA"/>
</dbReference>
<gene>
    <name evidence="4" type="ORF">B0H63DRAFT_46741</name>
</gene>
<keyword evidence="1" id="KW-0862">Zinc</keyword>
<feature type="compositionally biased region" description="Low complexity" evidence="2">
    <location>
        <begin position="553"/>
        <end position="569"/>
    </location>
</feature>
<reference evidence="4" key="2">
    <citation type="submission" date="2023-06" db="EMBL/GenBank/DDBJ databases">
        <authorList>
            <consortium name="Lawrence Berkeley National Laboratory"/>
            <person name="Haridas S."/>
            <person name="Hensen N."/>
            <person name="Bonometti L."/>
            <person name="Westerberg I."/>
            <person name="Brannstrom I.O."/>
            <person name="Guillou S."/>
            <person name="Cros-Aarteil S."/>
            <person name="Calhoun S."/>
            <person name="Kuo A."/>
            <person name="Mondo S."/>
            <person name="Pangilinan J."/>
            <person name="Riley R."/>
            <person name="LaButti K."/>
            <person name="Andreopoulos B."/>
            <person name="Lipzen A."/>
            <person name="Chen C."/>
            <person name="Yanf M."/>
            <person name="Daum C."/>
            <person name="Ng V."/>
            <person name="Clum A."/>
            <person name="Steindorff A."/>
            <person name="Ohm R."/>
            <person name="Martin F."/>
            <person name="Silar P."/>
            <person name="Natvig D."/>
            <person name="Lalanne C."/>
            <person name="Gautier V."/>
            <person name="Ament-velasquez S.L."/>
            <person name="Kruys A."/>
            <person name="Hutchinson M.I."/>
            <person name="Powell A.J."/>
            <person name="Barry K."/>
            <person name="Miller A.N."/>
            <person name="Grigoriev I.V."/>
            <person name="Debuchy R."/>
            <person name="Gladieux P."/>
            <person name="Thoren M.H."/>
            <person name="Johannesson H."/>
        </authorList>
    </citation>
    <scope>NUCLEOTIDE SEQUENCE</scope>
    <source>
        <strain evidence="4">CBS 232.78</strain>
    </source>
</reference>
<dbReference type="GO" id="GO:0008270">
    <property type="term" value="F:zinc ion binding"/>
    <property type="evidence" value="ECO:0007669"/>
    <property type="project" value="UniProtKB-KW"/>
</dbReference>
<dbReference type="Proteomes" id="UP001285441">
    <property type="component" value="Unassembled WGS sequence"/>
</dbReference>
<dbReference type="AlphaFoldDB" id="A0AAE0U8H6"/>
<keyword evidence="1" id="KW-0479">Metal-binding</keyword>
<dbReference type="InterPro" id="IPR007527">
    <property type="entry name" value="Znf_SWIM"/>
</dbReference>
<comment type="caution">
    <text evidence="4">The sequence shown here is derived from an EMBL/GenBank/DDBJ whole genome shotgun (WGS) entry which is preliminary data.</text>
</comment>
<accession>A0AAE0U8H6</accession>
<keyword evidence="5" id="KW-1185">Reference proteome</keyword>
<sequence length="580" mass="63259">MSLSPTTGFSRLSLDAIPVTNQSKKLMQSSRASTSVESEEYSSEESDWDEDDEESGRVISSSTGLNYDISGLPNKTQEVVRSLFDQSPAKGPQQISLELCGIKKEDAEGSGRFYAFQMNEVVPCSVRIGARNSARFSTPKCECPDSRYRHIRPCKHIVWLFDQISKQALFDHDPDSHLTLTELGYAEELRDPFQQISQISLDVLADGLRCDITAPNSDSAPPSKTRVREAREMIASLAGVQPWGLENYRLDLESSYDSNNLIRRGDIEGTLFSLILASHSLASWVRSELHPSDSAVDPFRNLQHRVLRIIMELDAYSSSLQDPSAALARREDGKETEGPRDVNWAATQIRQCVVQIERLVSRGSKPLAEWERSSAARALVSILKAVASHNFDSHGGNAADERNLYMSLVGNHDTGFVFSTLDMLVEQSQFIEELEGVMELLGRYGTPATYAGNMRSLITRMRSQTAADSRRDSESAAGPSTSNLPRSKTPSLEMMPPPSLPAVDEPHNSNIFDTLGSGSGQFLTPEAPASASSRGGRGRGAHGGRGRGGRAGGSSRAKAGSKRSVSGSEQEGGKGSKRAR</sequence>
<feature type="domain" description="SWIM-type" evidence="3">
    <location>
        <begin position="126"/>
        <end position="165"/>
    </location>
</feature>
<reference evidence="4" key="1">
    <citation type="journal article" date="2023" name="Mol. Phylogenet. Evol.">
        <title>Genome-scale phylogeny and comparative genomics of the fungal order Sordariales.</title>
        <authorList>
            <person name="Hensen N."/>
            <person name="Bonometti L."/>
            <person name="Westerberg I."/>
            <person name="Brannstrom I.O."/>
            <person name="Guillou S."/>
            <person name="Cros-Aarteil S."/>
            <person name="Calhoun S."/>
            <person name="Haridas S."/>
            <person name="Kuo A."/>
            <person name="Mondo S."/>
            <person name="Pangilinan J."/>
            <person name="Riley R."/>
            <person name="LaButti K."/>
            <person name="Andreopoulos B."/>
            <person name="Lipzen A."/>
            <person name="Chen C."/>
            <person name="Yan M."/>
            <person name="Daum C."/>
            <person name="Ng V."/>
            <person name="Clum A."/>
            <person name="Steindorff A."/>
            <person name="Ohm R.A."/>
            <person name="Martin F."/>
            <person name="Silar P."/>
            <person name="Natvig D.O."/>
            <person name="Lalanne C."/>
            <person name="Gautier V."/>
            <person name="Ament-Velasquez S.L."/>
            <person name="Kruys A."/>
            <person name="Hutchinson M.I."/>
            <person name="Powell A.J."/>
            <person name="Barry K."/>
            <person name="Miller A.N."/>
            <person name="Grigoriev I.V."/>
            <person name="Debuchy R."/>
            <person name="Gladieux P."/>
            <person name="Hiltunen Thoren M."/>
            <person name="Johannesson H."/>
        </authorList>
    </citation>
    <scope>NUCLEOTIDE SEQUENCE</scope>
    <source>
        <strain evidence="4">CBS 232.78</strain>
    </source>
</reference>
<feature type="region of interest" description="Disordered" evidence="2">
    <location>
        <begin position="461"/>
        <end position="580"/>
    </location>
</feature>
<feature type="region of interest" description="Disordered" evidence="2">
    <location>
        <begin position="23"/>
        <end position="60"/>
    </location>
</feature>
<dbReference type="PROSITE" id="PS50966">
    <property type="entry name" value="ZF_SWIM"/>
    <property type="match status" value="1"/>
</dbReference>
<feature type="compositionally biased region" description="Basic residues" evidence="2">
    <location>
        <begin position="536"/>
        <end position="548"/>
    </location>
</feature>
<evidence type="ECO:0000259" key="3">
    <source>
        <dbReference type="PROSITE" id="PS50966"/>
    </source>
</evidence>
<feature type="compositionally biased region" description="Polar residues" evidence="2">
    <location>
        <begin position="23"/>
        <end position="32"/>
    </location>
</feature>
<protein>
    <recommendedName>
        <fullName evidence="3">SWIM-type domain-containing protein</fullName>
    </recommendedName>
</protein>
<evidence type="ECO:0000313" key="5">
    <source>
        <dbReference type="Proteomes" id="UP001285441"/>
    </source>
</evidence>
<keyword evidence="1" id="KW-0863">Zinc-finger</keyword>